<dbReference type="InParanoid" id="A0A2Y9FVV8"/>
<feature type="compositionally biased region" description="Polar residues" evidence="1">
    <location>
        <begin position="20"/>
        <end position="31"/>
    </location>
</feature>
<sequence>MAEGLFREAVILHDRSVLLGNNTKGYDSSSAPRIDLGRQKGEIEGRGGVSKHPLPLPAQRPNVCYPSPPPRPPHAPRGAGRDGTDGRTEGPPEQRGQPAPLAAAGASLRPRPTLMRSGETPAGGGQSGPSVPGSADGWSPDSGGPAKVHSARGGPAPASPPPGRPRPRPRPARGPCRPSQAEAPPAPELFQRKPDSQAASGREAPSQPRLAVRGASPRSPPSAGDCMASQPEPPAPPPFRRCAAVLA</sequence>
<proteinExistence type="predicted"/>
<evidence type="ECO:0000313" key="2">
    <source>
        <dbReference type="Proteomes" id="UP000248480"/>
    </source>
</evidence>
<reference evidence="3" key="1">
    <citation type="submission" date="2025-08" db="UniProtKB">
        <authorList>
            <consortium name="RefSeq"/>
        </authorList>
    </citation>
    <scope>IDENTIFICATION</scope>
</reference>
<feature type="compositionally biased region" description="Basic and acidic residues" evidence="1">
    <location>
        <begin position="35"/>
        <end position="45"/>
    </location>
</feature>
<dbReference type="GeneID" id="105756170"/>
<dbReference type="AlphaFoldDB" id="A0A2Y9FVV8"/>
<dbReference type="Proteomes" id="UP000248480">
    <property type="component" value="Unplaced"/>
</dbReference>
<protein>
    <submittedName>
        <fullName evidence="3">Basic salivary proline-rich protein 2-like</fullName>
    </submittedName>
</protein>
<accession>A0A2Y9FVV8</accession>
<feature type="compositionally biased region" description="Pro residues" evidence="1">
    <location>
        <begin position="66"/>
        <end position="75"/>
    </location>
</feature>
<feature type="region of interest" description="Disordered" evidence="1">
    <location>
        <begin position="20"/>
        <end position="247"/>
    </location>
</feature>
<evidence type="ECO:0000313" key="3">
    <source>
        <dbReference type="RefSeq" id="XP_012410276.1"/>
    </source>
</evidence>
<dbReference type="RefSeq" id="XP_012410276.1">
    <property type="nucleotide sequence ID" value="XM_012554822.1"/>
</dbReference>
<organism evidence="2 3">
    <name type="scientific">Trichechus manatus latirostris</name>
    <name type="common">Florida manatee</name>
    <dbReference type="NCBI Taxonomy" id="127582"/>
    <lineage>
        <taxon>Eukaryota</taxon>
        <taxon>Metazoa</taxon>
        <taxon>Chordata</taxon>
        <taxon>Craniata</taxon>
        <taxon>Vertebrata</taxon>
        <taxon>Euteleostomi</taxon>
        <taxon>Mammalia</taxon>
        <taxon>Eutheria</taxon>
        <taxon>Afrotheria</taxon>
        <taxon>Sirenia</taxon>
        <taxon>Trichechidae</taxon>
        <taxon>Trichechus</taxon>
    </lineage>
</organism>
<gene>
    <name evidence="3" type="primary">LOC105756170</name>
</gene>
<evidence type="ECO:0000256" key="1">
    <source>
        <dbReference type="SAM" id="MobiDB-lite"/>
    </source>
</evidence>
<feature type="compositionally biased region" description="Basic and acidic residues" evidence="1">
    <location>
        <begin position="79"/>
        <end position="92"/>
    </location>
</feature>
<keyword evidence="2" id="KW-1185">Reference proteome</keyword>
<dbReference type="KEGG" id="tmu:105756170"/>
<name>A0A2Y9FVV8_TRIMA</name>